<organism evidence="1">
    <name type="scientific">Lepeophtheirus salmonis</name>
    <name type="common">Salmon louse</name>
    <name type="synonym">Caligus salmonis</name>
    <dbReference type="NCBI Taxonomy" id="72036"/>
    <lineage>
        <taxon>Eukaryota</taxon>
        <taxon>Metazoa</taxon>
        <taxon>Ecdysozoa</taxon>
        <taxon>Arthropoda</taxon>
        <taxon>Crustacea</taxon>
        <taxon>Multicrustacea</taxon>
        <taxon>Hexanauplia</taxon>
        <taxon>Copepoda</taxon>
        <taxon>Siphonostomatoida</taxon>
        <taxon>Caligidae</taxon>
        <taxon>Lepeophtheirus</taxon>
    </lineage>
</organism>
<accession>A0A0K2U2S6</accession>
<reference evidence="1" key="1">
    <citation type="submission" date="2014-05" db="EMBL/GenBank/DDBJ databases">
        <authorList>
            <person name="Chronopoulou M."/>
        </authorList>
    </citation>
    <scope>NUCLEOTIDE SEQUENCE</scope>
    <source>
        <tissue evidence="1">Whole organism</tissue>
    </source>
</reference>
<evidence type="ECO:0000313" key="1">
    <source>
        <dbReference type="EMBL" id="CDW32252.1"/>
    </source>
</evidence>
<feature type="non-terminal residue" evidence="1">
    <location>
        <position position="1"/>
    </location>
</feature>
<name>A0A0K2U2S6_LEPSM</name>
<dbReference type="AlphaFoldDB" id="A0A0K2U2S6"/>
<sequence length="44" mass="5049">LQACKAILSCYAITRSTESQSKLVFSRIKKELVRNDNFFVLDDP</sequence>
<proteinExistence type="predicted"/>
<dbReference type="EMBL" id="HACA01014891">
    <property type="protein sequence ID" value="CDW32252.1"/>
    <property type="molecule type" value="Transcribed_RNA"/>
</dbReference>
<protein>
    <submittedName>
        <fullName evidence="1">Uncharacterized protein</fullName>
    </submittedName>
</protein>